<name>A0A5B8V597_9BACT</name>
<protein>
    <submittedName>
        <fullName evidence="1">Uncharacterized protein</fullName>
    </submittedName>
</protein>
<gene>
    <name evidence="1" type="ORF">FRZ67_02470</name>
</gene>
<organism evidence="1 2">
    <name type="scientific">Panacibacter ginsenosidivorans</name>
    <dbReference type="NCBI Taxonomy" id="1813871"/>
    <lineage>
        <taxon>Bacteria</taxon>
        <taxon>Pseudomonadati</taxon>
        <taxon>Bacteroidota</taxon>
        <taxon>Chitinophagia</taxon>
        <taxon>Chitinophagales</taxon>
        <taxon>Chitinophagaceae</taxon>
        <taxon>Panacibacter</taxon>
    </lineage>
</organism>
<dbReference type="EMBL" id="CP042435">
    <property type="protein sequence ID" value="QEC66225.1"/>
    <property type="molecule type" value="Genomic_DNA"/>
</dbReference>
<dbReference type="RefSeq" id="WP_147188025.1">
    <property type="nucleotide sequence ID" value="NZ_CP042435.1"/>
</dbReference>
<reference evidence="1 2" key="1">
    <citation type="journal article" date="2016" name="Int. J. Syst. Evol. Microbiol.">
        <title>Panacibacter ginsenosidivorans gen. nov., sp. nov., with ginsenoside converting activity isolated from soil of a ginseng field.</title>
        <authorList>
            <person name="Siddiqi M.Z."/>
            <person name="Muhammad Shafi S."/>
            <person name="Choi K.D."/>
            <person name="Im W.T."/>
        </authorList>
    </citation>
    <scope>NUCLEOTIDE SEQUENCE [LARGE SCALE GENOMIC DNA]</scope>
    <source>
        <strain evidence="1 2">Gsoil1550</strain>
    </source>
</reference>
<keyword evidence="2" id="KW-1185">Reference proteome</keyword>
<dbReference type="AlphaFoldDB" id="A0A5B8V597"/>
<dbReference type="Proteomes" id="UP000321533">
    <property type="component" value="Chromosome"/>
</dbReference>
<sequence length="153" mass="18136">MQKTDEFIANRLTWKAKKYELPTKFAFFFTDLSPNLQDYLNTQVDKEKSGTPVLFFTKPTKEWTLVCTRQVVCNDNEKIFRLNFSDIRNFRPTAFEKYGNNKISLQDARKTEWHEVTVIDYADNKHIFHADKGSDLIALWNILLMAARIYDRQ</sequence>
<evidence type="ECO:0000313" key="2">
    <source>
        <dbReference type="Proteomes" id="UP000321533"/>
    </source>
</evidence>
<dbReference type="OrthoDB" id="678144at2"/>
<proteinExistence type="predicted"/>
<evidence type="ECO:0000313" key="1">
    <source>
        <dbReference type="EMBL" id="QEC66225.1"/>
    </source>
</evidence>
<accession>A0A5B8V597</accession>
<dbReference type="KEGG" id="pgin:FRZ67_02470"/>